<dbReference type="InterPro" id="IPR029044">
    <property type="entry name" value="Nucleotide-diphossugar_trans"/>
</dbReference>
<evidence type="ECO:0000256" key="10">
    <source>
        <dbReference type="ARBA" id="ARBA00037847"/>
    </source>
</evidence>
<evidence type="ECO:0000313" key="12">
    <source>
        <dbReference type="EMBL" id="RLN67528.1"/>
    </source>
</evidence>
<dbReference type="InterPro" id="IPR022751">
    <property type="entry name" value="Alpha_mannosyltransferase"/>
</dbReference>
<evidence type="ECO:0000256" key="9">
    <source>
        <dbReference type="ARBA" id="ARBA00023136"/>
    </source>
</evidence>
<evidence type="ECO:0000256" key="2">
    <source>
        <dbReference type="ARBA" id="ARBA00004606"/>
    </source>
</evidence>
<keyword evidence="9" id="KW-0472">Membrane</keyword>
<dbReference type="PANTHER" id="PTHR31646:SF1">
    <property type="entry name" value="ALPHA-1,2-MANNOSYLTRANSFERASE MNN2"/>
    <property type="match status" value="1"/>
</dbReference>
<evidence type="ECO:0000313" key="14">
    <source>
        <dbReference type="Proteomes" id="UP000284657"/>
    </source>
</evidence>
<protein>
    <recommendedName>
        <fullName evidence="15">Nucleotide-diphospho-sugar transferase</fullName>
    </recommendedName>
</protein>
<reference evidence="13 14" key="1">
    <citation type="submission" date="2018-07" db="EMBL/GenBank/DDBJ databases">
        <title>Genome sequencing of oomycete isolates from Chile give support for New Zealand origin for Phytophthora kernoviae and make available the first Nothophytophthora sp. genome.</title>
        <authorList>
            <person name="Studholme D.J."/>
            <person name="Sanfuentes E."/>
            <person name="Panda P."/>
            <person name="Hill R."/>
            <person name="Sambles C."/>
            <person name="Grant M."/>
            <person name="Williams N.M."/>
            <person name="Mcdougal R.L."/>
        </authorList>
    </citation>
    <scope>NUCLEOTIDE SEQUENCE [LARGE SCALE GENOMIC DNA]</scope>
    <source>
        <strain evidence="12">Chile6</strain>
        <strain evidence="11">Chile7</strain>
    </source>
</reference>
<evidence type="ECO:0000313" key="11">
    <source>
        <dbReference type="EMBL" id="RLN52395.1"/>
    </source>
</evidence>
<keyword evidence="8" id="KW-0333">Golgi apparatus</keyword>
<comment type="subcellular location">
    <subcellularLocation>
        <location evidence="10">Endomembrane system</location>
        <topology evidence="10">Single-pass membrane protein</topology>
    </subcellularLocation>
    <subcellularLocation>
        <location evidence="1">Golgi apparatus membrane</location>
    </subcellularLocation>
    <subcellularLocation>
        <location evidence="2">Membrane</location>
        <topology evidence="2">Single-pass type II membrane protein</topology>
    </subcellularLocation>
</comment>
<proteinExistence type="inferred from homology"/>
<dbReference type="Proteomes" id="UP000277300">
    <property type="component" value="Unassembled WGS sequence"/>
</dbReference>
<keyword evidence="5" id="KW-0812">Transmembrane</keyword>
<keyword evidence="4" id="KW-0808">Transferase</keyword>
<dbReference type="GO" id="GO:0000139">
    <property type="term" value="C:Golgi membrane"/>
    <property type="evidence" value="ECO:0007669"/>
    <property type="project" value="UniProtKB-SubCell"/>
</dbReference>
<evidence type="ECO:0000256" key="7">
    <source>
        <dbReference type="ARBA" id="ARBA00022989"/>
    </source>
</evidence>
<dbReference type="SUPFAM" id="SSF53448">
    <property type="entry name" value="Nucleotide-diphospho-sugar transferases"/>
    <property type="match status" value="1"/>
</dbReference>
<dbReference type="GO" id="GO:0000026">
    <property type="term" value="F:alpha-1,2-mannosyltransferase activity"/>
    <property type="evidence" value="ECO:0007669"/>
    <property type="project" value="TreeGrafter"/>
</dbReference>
<organism evidence="12 13">
    <name type="scientific">Phytophthora kernoviae</name>
    <dbReference type="NCBI Taxonomy" id="325452"/>
    <lineage>
        <taxon>Eukaryota</taxon>
        <taxon>Sar</taxon>
        <taxon>Stramenopiles</taxon>
        <taxon>Oomycota</taxon>
        <taxon>Peronosporomycetes</taxon>
        <taxon>Peronosporales</taxon>
        <taxon>Peronosporaceae</taxon>
        <taxon>Phytophthora</taxon>
    </lineage>
</organism>
<dbReference type="Pfam" id="PF11051">
    <property type="entry name" value="Mannosyl_trans3"/>
    <property type="match status" value="1"/>
</dbReference>
<dbReference type="OrthoDB" id="430354at2759"/>
<sequence length="226" mass="25946">MPYGKSGYCEIGDMNTHERFRVMKRACAPAKTGAVFRCSDTPGFANFRAEAQQAVERTVAPELTLPNSSNNNNGIVMVVYPSALDPLRKLSSNNTAVEITFRETNHPRAVRFGAKIYVISNSFFEKVLFLDADNEPARDSTFLFDTPESVKTGAIFWPDYWFPQHTIVLMNEQSLVWELLDMPFVDMFEQESGQLLIDRRRHAAPLELVKFYAWHRPDYFNHQRLA</sequence>
<comment type="caution">
    <text evidence="12">The sequence shown here is derived from an EMBL/GenBank/DDBJ whole genome shotgun (WGS) entry which is preliminary data.</text>
</comment>
<dbReference type="EMBL" id="MBAD02001700">
    <property type="protein sequence ID" value="RLN52395.1"/>
    <property type="molecule type" value="Genomic_DNA"/>
</dbReference>
<gene>
    <name evidence="11" type="ORF">BBJ29_001067</name>
    <name evidence="12" type="ORF">BBP00_00001557</name>
</gene>
<evidence type="ECO:0000313" key="13">
    <source>
        <dbReference type="Proteomes" id="UP000277300"/>
    </source>
</evidence>
<evidence type="ECO:0000256" key="3">
    <source>
        <dbReference type="ARBA" id="ARBA00009105"/>
    </source>
</evidence>
<evidence type="ECO:0000256" key="8">
    <source>
        <dbReference type="ARBA" id="ARBA00023034"/>
    </source>
</evidence>
<comment type="similarity">
    <text evidence="3">Belongs to the MNN1/MNT family.</text>
</comment>
<evidence type="ECO:0000256" key="6">
    <source>
        <dbReference type="ARBA" id="ARBA00022968"/>
    </source>
</evidence>
<dbReference type="GO" id="GO:0046354">
    <property type="term" value="P:mannan biosynthetic process"/>
    <property type="evidence" value="ECO:0007669"/>
    <property type="project" value="TreeGrafter"/>
</dbReference>
<name>A0A3F2RZY8_9STRA</name>
<dbReference type="EMBL" id="MBDO02000022">
    <property type="protein sequence ID" value="RLN67528.1"/>
    <property type="molecule type" value="Genomic_DNA"/>
</dbReference>
<dbReference type="AlphaFoldDB" id="A0A3F2RZY8"/>
<keyword evidence="6" id="KW-0735">Signal-anchor</keyword>
<keyword evidence="7" id="KW-1133">Transmembrane helix</keyword>
<evidence type="ECO:0000256" key="4">
    <source>
        <dbReference type="ARBA" id="ARBA00022679"/>
    </source>
</evidence>
<dbReference type="Proteomes" id="UP000284657">
    <property type="component" value="Unassembled WGS sequence"/>
</dbReference>
<evidence type="ECO:0008006" key="15">
    <source>
        <dbReference type="Google" id="ProtNLM"/>
    </source>
</evidence>
<evidence type="ECO:0000256" key="5">
    <source>
        <dbReference type="ARBA" id="ARBA00022692"/>
    </source>
</evidence>
<evidence type="ECO:0000256" key="1">
    <source>
        <dbReference type="ARBA" id="ARBA00004394"/>
    </source>
</evidence>
<dbReference type="PANTHER" id="PTHR31646">
    <property type="entry name" value="ALPHA-1,2-MANNOSYLTRANSFERASE MNN2"/>
    <property type="match status" value="1"/>
</dbReference>
<accession>A0A3F2RZY8</accession>